<accession>G8M0G4</accession>
<dbReference type="GO" id="GO:0006465">
    <property type="term" value="P:signal peptide processing"/>
    <property type="evidence" value="ECO:0007669"/>
    <property type="project" value="TreeGrafter"/>
</dbReference>
<feature type="transmembrane region" description="Helical" evidence="10">
    <location>
        <begin position="201"/>
        <end position="226"/>
    </location>
</feature>
<keyword evidence="9" id="KW-0511">Multifunctional enzyme</keyword>
<evidence type="ECO:0000256" key="1">
    <source>
        <dbReference type="ARBA" id="ARBA00004429"/>
    </source>
</evidence>
<dbReference type="EC" id="2.1.1.-" evidence="9"/>
<dbReference type="STRING" id="720554.Clocl_1358"/>
<comment type="function">
    <text evidence="9">Plays an essential role in type IV pili and type II pseudopili formation by proteolytically removing the leader sequence from substrate proteins and subsequently monomethylating the alpha-amino group of the newly exposed N-terminal phenylalanine.</text>
</comment>
<feature type="transmembrane region" description="Helical" evidence="10">
    <location>
        <begin position="159"/>
        <end position="180"/>
    </location>
</feature>
<evidence type="ECO:0000313" key="14">
    <source>
        <dbReference type="Proteomes" id="UP000005435"/>
    </source>
</evidence>
<dbReference type="Proteomes" id="UP000005435">
    <property type="component" value="Chromosome"/>
</dbReference>
<evidence type="ECO:0000256" key="5">
    <source>
        <dbReference type="ARBA" id="ARBA00022692"/>
    </source>
</evidence>
<dbReference type="GO" id="GO:0004190">
    <property type="term" value="F:aspartic-type endopeptidase activity"/>
    <property type="evidence" value="ECO:0007669"/>
    <property type="project" value="UniProtKB-EC"/>
</dbReference>
<feature type="domain" description="Prepilin type IV endopeptidase peptidase" evidence="11">
    <location>
        <begin position="105"/>
        <end position="220"/>
    </location>
</feature>
<dbReference type="PRINTS" id="PR00864">
    <property type="entry name" value="PREPILNPTASE"/>
</dbReference>
<name>G8M0G4_ACECE</name>
<keyword evidence="3" id="KW-1003">Cell membrane</keyword>
<feature type="transmembrane region" description="Helical" evidence="10">
    <location>
        <begin position="6"/>
        <end position="25"/>
    </location>
</feature>
<dbReference type="EMBL" id="CP003065">
    <property type="protein sequence ID" value="AEV68009.1"/>
    <property type="molecule type" value="Genomic_DNA"/>
</dbReference>
<comment type="similarity">
    <text evidence="2 8">Belongs to the peptidase A24 family.</text>
</comment>
<feature type="transmembrane region" description="Helical" evidence="10">
    <location>
        <begin position="127"/>
        <end position="147"/>
    </location>
</feature>
<sequence length="268" mass="29703" precursor="true">MEIVLTVYFAVIGLIIGSFLNVCIYRIPKGENIAYPPSHCGSCGHRLHAFDLVPVFSWLFLKGKCRYCGSKISPRYAMVELMTGIVFAILFKAFGISLDFFASAFLMSILIPVFFIDLDHRIIPDEIVVTGLVAGIVIIVCNVFFPLDIYRGGQWWEPILGMIAGSGTLLAIGLIAAKIYKTDEVMGGGDIKIFAPIGIFLGWKMTFLALFISIIVAGVTSFILIILKIKDRRSTIPFGPFIVVGTFITYLFGWDILGMYIDTLLSRM</sequence>
<evidence type="ECO:0000256" key="10">
    <source>
        <dbReference type="SAM" id="Phobius"/>
    </source>
</evidence>
<dbReference type="eggNOG" id="COG1989">
    <property type="taxonomic scope" value="Bacteria"/>
</dbReference>
<dbReference type="Gene3D" id="1.20.120.1220">
    <property type="match status" value="1"/>
</dbReference>
<keyword evidence="6 10" id="KW-1133">Transmembrane helix</keyword>
<keyword evidence="9" id="KW-0645">Protease</keyword>
<evidence type="ECO:0000259" key="12">
    <source>
        <dbReference type="Pfam" id="PF06750"/>
    </source>
</evidence>
<dbReference type="OrthoDB" id="9789291at2"/>
<evidence type="ECO:0000256" key="6">
    <source>
        <dbReference type="ARBA" id="ARBA00022989"/>
    </source>
</evidence>
<keyword evidence="9" id="KW-0378">Hydrolase</keyword>
<keyword evidence="14" id="KW-1185">Reference proteome</keyword>
<reference evidence="14" key="1">
    <citation type="submission" date="2011-12" db="EMBL/GenBank/DDBJ databases">
        <title>Complete sequence of Clostridium clariflavum DSM 19732.</title>
        <authorList>
            <consortium name="US DOE Joint Genome Institute"/>
            <person name="Lucas S."/>
            <person name="Han J."/>
            <person name="Lapidus A."/>
            <person name="Cheng J.-F."/>
            <person name="Goodwin L."/>
            <person name="Pitluck S."/>
            <person name="Peters L."/>
            <person name="Teshima H."/>
            <person name="Detter J.C."/>
            <person name="Han C."/>
            <person name="Tapia R."/>
            <person name="Land M."/>
            <person name="Hauser L."/>
            <person name="Kyrpides N."/>
            <person name="Ivanova N."/>
            <person name="Pagani I."/>
            <person name="Kitzmiller T."/>
            <person name="Lynd L."/>
            <person name="Izquierdo J."/>
            <person name="Woyke T."/>
        </authorList>
    </citation>
    <scope>NUCLEOTIDE SEQUENCE [LARGE SCALE GENOMIC DNA]</scope>
    <source>
        <strain evidence="14">DSM 19732 / NBRC 101661 / EBR45</strain>
    </source>
</reference>
<dbReference type="InterPro" id="IPR000045">
    <property type="entry name" value="Prepilin_IV_endopep_pep"/>
</dbReference>
<gene>
    <name evidence="13" type="ordered locus">Clocl_1358</name>
</gene>
<dbReference type="GO" id="GO:0008168">
    <property type="term" value="F:methyltransferase activity"/>
    <property type="evidence" value="ECO:0007669"/>
    <property type="project" value="UniProtKB-KW"/>
</dbReference>
<dbReference type="PANTHER" id="PTHR30487">
    <property type="entry name" value="TYPE 4 PREPILIN-LIKE PROTEINS LEADER PEPTIDE-PROCESSING ENZYME"/>
    <property type="match status" value="1"/>
</dbReference>
<keyword evidence="7 10" id="KW-0472">Membrane</keyword>
<dbReference type="AlphaFoldDB" id="G8M0G4"/>
<keyword evidence="9" id="KW-0489">Methyltransferase</keyword>
<dbReference type="MEROPS" id="A24.019"/>
<keyword evidence="5 9" id="KW-0812">Transmembrane</keyword>
<evidence type="ECO:0000259" key="11">
    <source>
        <dbReference type="Pfam" id="PF01478"/>
    </source>
</evidence>
<dbReference type="KEGG" id="ccl:Clocl_1358"/>
<feature type="transmembrane region" description="Helical" evidence="10">
    <location>
        <begin position="238"/>
        <end position="261"/>
    </location>
</feature>
<evidence type="ECO:0000256" key="3">
    <source>
        <dbReference type="ARBA" id="ARBA00022475"/>
    </source>
</evidence>
<evidence type="ECO:0000256" key="2">
    <source>
        <dbReference type="ARBA" id="ARBA00005801"/>
    </source>
</evidence>
<dbReference type="InterPro" id="IPR014032">
    <property type="entry name" value="Peptidase_A24A_bac"/>
</dbReference>
<feature type="domain" description="Prepilin peptidase A24 N-terminal" evidence="12">
    <location>
        <begin position="11"/>
        <end position="92"/>
    </location>
</feature>
<evidence type="ECO:0000313" key="13">
    <source>
        <dbReference type="EMBL" id="AEV68009.1"/>
    </source>
</evidence>
<evidence type="ECO:0000256" key="4">
    <source>
        <dbReference type="ARBA" id="ARBA00022519"/>
    </source>
</evidence>
<dbReference type="PANTHER" id="PTHR30487:SF0">
    <property type="entry name" value="PREPILIN LEADER PEPTIDASE_N-METHYLTRANSFERASE-RELATED"/>
    <property type="match status" value="1"/>
</dbReference>
<comment type="subcellular location">
    <subcellularLocation>
        <location evidence="1">Cell inner membrane</location>
        <topology evidence="1">Multi-pass membrane protein</topology>
    </subcellularLocation>
    <subcellularLocation>
        <location evidence="9">Cell membrane</location>
        <topology evidence="9">Multi-pass membrane protein</topology>
    </subcellularLocation>
</comment>
<keyword evidence="9" id="KW-0808">Transferase</keyword>
<organism evidence="13 14">
    <name type="scientific">Acetivibrio clariflavus (strain DSM 19732 / NBRC 101661 / EBR45)</name>
    <name type="common">Clostridium clariflavum</name>
    <dbReference type="NCBI Taxonomy" id="720554"/>
    <lineage>
        <taxon>Bacteria</taxon>
        <taxon>Bacillati</taxon>
        <taxon>Bacillota</taxon>
        <taxon>Clostridia</taxon>
        <taxon>Eubacteriales</taxon>
        <taxon>Oscillospiraceae</taxon>
        <taxon>Acetivibrio</taxon>
    </lineage>
</organism>
<dbReference type="GO" id="GO:0005886">
    <property type="term" value="C:plasma membrane"/>
    <property type="evidence" value="ECO:0007669"/>
    <property type="project" value="UniProtKB-SubCell"/>
</dbReference>
<proteinExistence type="inferred from homology"/>
<evidence type="ECO:0000256" key="8">
    <source>
        <dbReference type="RuleBase" id="RU003793"/>
    </source>
</evidence>
<dbReference type="InterPro" id="IPR010627">
    <property type="entry name" value="Prepilin_pept_A24_N"/>
</dbReference>
<dbReference type="Pfam" id="PF06750">
    <property type="entry name" value="A24_N_bact"/>
    <property type="match status" value="1"/>
</dbReference>
<reference evidence="13 14" key="2">
    <citation type="journal article" date="2012" name="Stand. Genomic Sci.">
        <title>Complete Genome Sequence of Clostridium clariflavum DSM 19732.</title>
        <authorList>
            <person name="Izquierdo J.A."/>
            <person name="Goodwin L."/>
            <person name="Davenport K.W."/>
            <person name="Teshima H."/>
            <person name="Bruce D."/>
            <person name="Detter C."/>
            <person name="Tapia R."/>
            <person name="Han S."/>
            <person name="Land M."/>
            <person name="Hauser L."/>
            <person name="Jeffries C.D."/>
            <person name="Han J."/>
            <person name="Pitluck S."/>
            <person name="Nolan M."/>
            <person name="Chen A."/>
            <person name="Huntemann M."/>
            <person name="Mavromatis K."/>
            <person name="Mikhailova N."/>
            <person name="Liolios K."/>
            <person name="Woyke T."/>
            <person name="Lynd L.R."/>
        </authorList>
    </citation>
    <scope>NUCLEOTIDE SEQUENCE [LARGE SCALE GENOMIC DNA]</scope>
    <source>
        <strain evidence="14">DSM 19732 / NBRC 101661 / EBR45</strain>
    </source>
</reference>
<dbReference type="HOGENOM" id="CLU_057101_0_1_9"/>
<comment type="catalytic activity">
    <reaction evidence="9">
        <text>Typically cleaves a -Gly-|-Phe- bond to release an N-terminal, basic peptide of 5-8 residues from type IV prepilin, and then N-methylates the new N-terminal amino group, the methyl donor being S-adenosyl-L-methionine.</text>
        <dbReference type="EC" id="3.4.23.43"/>
    </reaction>
</comment>
<evidence type="ECO:0000256" key="9">
    <source>
        <dbReference type="RuleBase" id="RU003794"/>
    </source>
</evidence>
<dbReference type="InterPro" id="IPR050882">
    <property type="entry name" value="Prepilin_peptidase/N-MTase"/>
</dbReference>
<dbReference type="RefSeq" id="WP_014254623.1">
    <property type="nucleotide sequence ID" value="NC_016627.1"/>
</dbReference>
<dbReference type="GO" id="GO:0032259">
    <property type="term" value="P:methylation"/>
    <property type="evidence" value="ECO:0007669"/>
    <property type="project" value="UniProtKB-KW"/>
</dbReference>
<dbReference type="Pfam" id="PF01478">
    <property type="entry name" value="Peptidase_A24"/>
    <property type="match status" value="1"/>
</dbReference>
<dbReference type="EC" id="3.4.23.43" evidence="9"/>
<keyword evidence="4" id="KW-0997">Cell inner membrane</keyword>
<evidence type="ECO:0000256" key="7">
    <source>
        <dbReference type="ARBA" id="ARBA00023136"/>
    </source>
</evidence>
<protein>
    <recommendedName>
        <fullName evidence="9">Prepilin leader peptidase/N-methyltransferase</fullName>
        <ecNumber evidence="9">2.1.1.-</ecNumber>
        <ecNumber evidence="9">3.4.23.43</ecNumber>
    </recommendedName>
</protein>